<evidence type="ECO:0000313" key="3">
    <source>
        <dbReference type="Proteomes" id="UP000681425"/>
    </source>
</evidence>
<evidence type="ECO:0000256" key="1">
    <source>
        <dbReference type="SAM" id="MobiDB-lite"/>
    </source>
</evidence>
<feature type="region of interest" description="Disordered" evidence="1">
    <location>
        <begin position="93"/>
        <end position="144"/>
    </location>
</feature>
<gene>
    <name evidence="2" type="ORF">KFK14_06845</name>
</gene>
<accession>A0A975K973</accession>
<sequence length="144" mass="14865">MLVTSLLPLLARYSLGFDLLAGPDKTVTLTIIPRKADPKSPALEASETRPISITASSAEIDAELARGSDGALGQLIATRRTLADQIAEQRQADEDAKAAAAEAAKAKAAKAAAAKPPTPTSPPKIQTPTSPPTDAKPDEPATLF</sequence>
<name>A0A975K973_9SPHN</name>
<dbReference type="RefSeq" id="WP_212610355.1">
    <property type="nucleotide sequence ID" value="NZ_CP073910.1"/>
</dbReference>
<organism evidence="2 3">
    <name type="scientific">Sphingobium phenoxybenzoativorans</name>
    <dbReference type="NCBI Taxonomy" id="1592790"/>
    <lineage>
        <taxon>Bacteria</taxon>
        <taxon>Pseudomonadati</taxon>
        <taxon>Pseudomonadota</taxon>
        <taxon>Alphaproteobacteria</taxon>
        <taxon>Sphingomonadales</taxon>
        <taxon>Sphingomonadaceae</taxon>
        <taxon>Sphingobium</taxon>
    </lineage>
</organism>
<dbReference type="InterPro" id="IPR022273">
    <property type="entry name" value="PRTRC_protein-E"/>
</dbReference>
<dbReference type="EMBL" id="CP073910">
    <property type="protein sequence ID" value="QUT07131.1"/>
    <property type="molecule type" value="Genomic_DNA"/>
</dbReference>
<dbReference type="NCBIfam" id="TIGR03741">
    <property type="entry name" value="PRTRC_E"/>
    <property type="match status" value="1"/>
</dbReference>
<dbReference type="Proteomes" id="UP000681425">
    <property type="component" value="Chromosome"/>
</dbReference>
<keyword evidence="3" id="KW-1185">Reference proteome</keyword>
<dbReference type="KEGG" id="spph:KFK14_06845"/>
<feature type="compositionally biased region" description="Basic and acidic residues" evidence="1">
    <location>
        <begin position="135"/>
        <end position="144"/>
    </location>
</feature>
<evidence type="ECO:0000313" key="2">
    <source>
        <dbReference type="EMBL" id="QUT07131.1"/>
    </source>
</evidence>
<dbReference type="AlphaFoldDB" id="A0A975K973"/>
<proteinExistence type="predicted"/>
<protein>
    <submittedName>
        <fullName evidence="2">PRTRC system protein E</fullName>
    </submittedName>
</protein>
<reference evidence="2" key="1">
    <citation type="submission" date="2021-04" db="EMBL/GenBank/DDBJ databases">
        <title>Isolation of p-tert-butylphenol degrading bacteria Sphingobium phenoxybenzoativorans Tas13 from active sludge.</title>
        <authorList>
            <person name="Li Y."/>
        </authorList>
    </citation>
    <scope>NUCLEOTIDE SEQUENCE</scope>
    <source>
        <strain evidence="2">Tas13</strain>
    </source>
</reference>